<keyword evidence="1" id="KW-0812">Transmembrane</keyword>
<keyword evidence="1" id="KW-0472">Membrane</keyword>
<gene>
    <name evidence="2" type="ORF">UA45_20785</name>
</gene>
<organism evidence="2 3">
    <name type="scientific">Morganella morganii</name>
    <name type="common">Proteus morganii</name>
    <dbReference type="NCBI Taxonomy" id="582"/>
    <lineage>
        <taxon>Bacteria</taxon>
        <taxon>Pseudomonadati</taxon>
        <taxon>Pseudomonadota</taxon>
        <taxon>Gammaproteobacteria</taxon>
        <taxon>Enterobacterales</taxon>
        <taxon>Morganellaceae</taxon>
        <taxon>Morganella</taxon>
    </lineage>
</organism>
<proteinExistence type="predicted"/>
<evidence type="ECO:0000313" key="2">
    <source>
        <dbReference type="EMBL" id="KJF76012.1"/>
    </source>
</evidence>
<dbReference type="PATRIC" id="fig|582.24.peg.6618"/>
<keyword evidence="1" id="KW-1133">Transmembrane helix</keyword>
<comment type="caution">
    <text evidence="2">The sequence shown here is derived from an EMBL/GenBank/DDBJ whole genome shotgun (WGS) entry which is preliminary data.</text>
</comment>
<protein>
    <submittedName>
        <fullName evidence="2">Uncharacterized protein</fullName>
    </submittedName>
</protein>
<evidence type="ECO:0000256" key="1">
    <source>
        <dbReference type="SAM" id="Phobius"/>
    </source>
</evidence>
<dbReference type="Proteomes" id="UP000032582">
    <property type="component" value="Unassembled WGS sequence"/>
</dbReference>
<reference evidence="2 3" key="1">
    <citation type="submission" date="2015-02" db="EMBL/GenBank/DDBJ databases">
        <title>Whole genome shotgun sequencing of cultured foodborne pathogen.</title>
        <authorList>
            <person name="Timme R."/>
            <person name="Allard M.W."/>
            <person name="Strain E."/>
            <person name="Evans P.S."/>
            <person name="Brown E."/>
        </authorList>
    </citation>
    <scope>NUCLEOTIDE SEQUENCE [LARGE SCALE GENOMIC DNA]</scope>
    <source>
        <strain evidence="2 3">GCSL-TSO-24</strain>
    </source>
</reference>
<sequence length="87" mass="9654">MFELQPKNTAQQAVTIYTKIAVAAVVLLALLFSFWFKLDGMSIIERAVPSIGMILFTGLIIFNAKRELDSLYRSEDKCAQSVVALNA</sequence>
<feature type="transmembrane region" description="Helical" evidence="1">
    <location>
        <begin position="47"/>
        <end position="64"/>
    </location>
</feature>
<dbReference type="EMBL" id="JZSH01000441">
    <property type="protein sequence ID" value="KJF76012.1"/>
    <property type="molecule type" value="Genomic_DNA"/>
</dbReference>
<dbReference type="AlphaFoldDB" id="A0A0D8L2I9"/>
<name>A0A0D8L2I9_MORMO</name>
<accession>A0A0D8L2I9</accession>
<evidence type="ECO:0000313" key="3">
    <source>
        <dbReference type="Proteomes" id="UP000032582"/>
    </source>
</evidence>
<feature type="transmembrane region" description="Helical" evidence="1">
    <location>
        <begin position="16"/>
        <end position="35"/>
    </location>
</feature>